<keyword evidence="6" id="KW-0443">Lipid metabolism</keyword>
<dbReference type="SMART" id="SM00155">
    <property type="entry name" value="PLDc"/>
    <property type="match status" value="1"/>
</dbReference>
<evidence type="ECO:0000256" key="2">
    <source>
        <dbReference type="ARBA" id="ARBA00012027"/>
    </source>
</evidence>
<dbReference type="SUPFAM" id="SSF56024">
    <property type="entry name" value="Phospholipase D/nuclease"/>
    <property type="match status" value="1"/>
</dbReference>
<name>A0AAN9RRC4_PHACN</name>
<dbReference type="InterPro" id="IPR001736">
    <property type="entry name" value="PLipase_D/transphosphatidylase"/>
</dbReference>
<dbReference type="Pfam" id="PF00614">
    <property type="entry name" value="PLDc"/>
    <property type="match status" value="1"/>
</dbReference>
<dbReference type="InterPro" id="IPR015679">
    <property type="entry name" value="PLipase_D_fam"/>
</dbReference>
<dbReference type="EC" id="3.1.4.4" evidence="2"/>
<dbReference type="AlphaFoldDB" id="A0AAN9RRC4"/>
<dbReference type="Proteomes" id="UP001374584">
    <property type="component" value="Unassembled WGS sequence"/>
</dbReference>
<evidence type="ECO:0000256" key="5">
    <source>
        <dbReference type="ARBA" id="ARBA00022963"/>
    </source>
</evidence>
<protein>
    <recommendedName>
        <fullName evidence="2">phospholipase D</fullName>
        <ecNumber evidence="2">3.1.4.4</ecNumber>
    </recommendedName>
</protein>
<dbReference type="PANTHER" id="PTHR18896">
    <property type="entry name" value="PHOSPHOLIPASE D"/>
    <property type="match status" value="1"/>
</dbReference>
<dbReference type="PANTHER" id="PTHR18896:SF86">
    <property type="entry name" value="PHOSPHOLIPASE D DELTA"/>
    <property type="match status" value="1"/>
</dbReference>
<dbReference type="Gene3D" id="3.30.870.10">
    <property type="entry name" value="Endonuclease Chain A"/>
    <property type="match status" value="1"/>
</dbReference>
<evidence type="ECO:0000313" key="8">
    <source>
        <dbReference type="EMBL" id="KAK7382217.1"/>
    </source>
</evidence>
<evidence type="ECO:0000313" key="9">
    <source>
        <dbReference type="Proteomes" id="UP001374584"/>
    </source>
</evidence>
<sequence length="151" mass="16986">MYDSVARELKTTQLTDEHPQDYLNFYCLDNGEDFNEESSSTNGAQTVNENDCVHAKGMIIDDEYVIIGSANINQRAMAALAMDIVDSYMRISRENDVWNGLDGVDLEQSITYNVLDNEHKMSESGSHHHASGCGYPEATNVVMRNDIRKPF</sequence>
<keyword evidence="3" id="KW-0677">Repeat</keyword>
<gene>
    <name evidence="8" type="ORF">VNO80_00983</name>
</gene>
<evidence type="ECO:0000256" key="3">
    <source>
        <dbReference type="ARBA" id="ARBA00022737"/>
    </source>
</evidence>
<evidence type="ECO:0000256" key="1">
    <source>
        <dbReference type="ARBA" id="ARBA00000798"/>
    </source>
</evidence>
<organism evidence="8 9">
    <name type="scientific">Phaseolus coccineus</name>
    <name type="common">Scarlet runner bean</name>
    <name type="synonym">Phaseolus multiflorus</name>
    <dbReference type="NCBI Taxonomy" id="3886"/>
    <lineage>
        <taxon>Eukaryota</taxon>
        <taxon>Viridiplantae</taxon>
        <taxon>Streptophyta</taxon>
        <taxon>Embryophyta</taxon>
        <taxon>Tracheophyta</taxon>
        <taxon>Spermatophyta</taxon>
        <taxon>Magnoliopsida</taxon>
        <taxon>eudicotyledons</taxon>
        <taxon>Gunneridae</taxon>
        <taxon>Pentapetalae</taxon>
        <taxon>rosids</taxon>
        <taxon>fabids</taxon>
        <taxon>Fabales</taxon>
        <taxon>Fabaceae</taxon>
        <taxon>Papilionoideae</taxon>
        <taxon>50 kb inversion clade</taxon>
        <taxon>NPAAA clade</taxon>
        <taxon>indigoferoid/millettioid clade</taxon>
        <taxon>Phaseoleae</taxon>
        <taxon>Phaseolus</taxon>
    </lineage>
</organism>
<keyword evidence="4" id="KW-0378">Hydrolase</keyword>
<dbReference type="GO" id="GO:0009395">
    <property type="term" value="P:phospholipid catabolic process"/>
    <property type="evidence" value="ECO:0007669"/>
    <property type="project" value="TreeGrafter"/>
</dbReference>
<comment type="catalytic activity">
    <reaction evidence="1">
        <text>a 1,2-diacyl-sn-glycero-3-phosphocholine + H2O = a 1,2-diacyl-sn-glycero-3-phosphate + choline + H(+)</text>
        <dbReference type="Rhea" id="RHEA:14445"/>
        <dbReference type="ChEBI" id="CHEBI:15354"/>
        <dbReference type="ChEBI" id="CHEBI:15377"/>
        <dbReference type="ChEBI" id="CHEBI:15378"/>
        <dbReference type="ChEBI" id="CHEBI:57643"/>
        <dbReference type="ChEBI" id="CHEBI:58608"/>
        <dbReference type="EC" id="3.1.4.4"/>
    </reaction>
</comment>
<dbReference type="PROSITE" id="PS50035">
    <property type="entry name" value="PLD"/>
    <property type="match status" value="1"/>
</dbReference>
<dbReference type="EMBL" id="JAYMYR010000001">
    <property type="protein sequence ID" value="KAK7382217.1"/>
    <property type="molecule type" value="Genomic_DNA"/>
</dbReference>
<comment type="caution">
    <text evidence="8">The sequence shown here is derived from an EMBL/GenBank/DDBJ whole genome shotgun (WGS) entry which is preliminary data.</text>
</comment>
<proteinExistence type="predicted"/>
<reference evidence="8 9" key="1">
    <citation type="submission" date="2024-01" db="EMBL/GenBank/DDBJ databases">
        <title>The genomes of 5 underutilized Papilionoideae crops provide insights into root nodulation and disease resistanc.</title>
        <authorList>
            <person name="Jiang F."/>
        </authorList>
    </citation>
    <scope>NUCLEOTIDE SEQUENCE [LARGE SCALE GENOMIC DNA]</scope>
    <source>
        <strain evidence="8">JINMINGXINNONG_FW02</strain>
        <tissue evidence="8">Leaves</tissue>
    </source>
</reference>
<evidence type="ECO:0000259" key="7">
    <source>
        <dbReference type="PROSITE" id="PS50035"/>
    </source>
</evidence>
<evidence type="ECO:0000256" key="6">
    <source>
        <dbReference type="ARBA" id="ARBA00023098"/>
    </source>
</evidence>
<feature type="domain" description="PLD phosphodiesterase" evidence="7">
    <location>
        <begin position="49"/>
        <end position="76"/>
    </location>
</feature>
<dbReference type="GO" id="GO:0005886">
    <property type="term" value="C:plasma membrane"/>
    <property type="evidence" value="ECO:0007669"/>
    <property type="project" value="TreeGrafter"/>
</dbReference>
<keyword evidence="5" id="KW-0442">Lipid degradation</keyword>
<keyword evidence="9" id="KW-1185">Reference proteome</keyword>
<accession>A0AAN9RRC4</accession>
<dbReference type="GO" id="GO:0004630">
    <property type="term" value="F:phospholipase D activity"/>
    <property type="evidence" value="ECO:0007669"/>
    <property type="project" value="UniProtKB-EC"/>
</dbReference>
<evidence type="ECO:0000256" key="4">
    <source>
        <dbReference type="ARBA" id="ARBA00022801"/>
    </source>
</evidence>